<sequence>MTLLKQTLNATRFVMHSMTYPYNREIIKAQQPMKYSRRGWIALLTTLVVTSAGGYAAGWFSPNETTITELAPGVFFRKSQTEPVFLGCNQGWVEFKDFVLVIDANFPNQAAEVAKLIKKHTGKPIRYVFDTHYHGDHADGNMIYTAQGATAIASENSQLLFDTKGLDGFRKSQQSKPEEYGPLNYEKPTLLFPRKMVIDDGTQRVELLHFGHAHTAGDAVAWLPKQGILFSGDAVVNGAFNYTGDSNTASWVGVLTEIQTLPIKTVAPGHGEVGDEKLVPLQKRYFVELRETIQQAIDDGKSLDEIKADIELPFYQEWTGVDVRERTENIEFVYGELTSR</sequence>
<dbReference type="Gene3D" id="3.60.15.10">
    <property type="entry name" value="Ribonuclease Z/Hydroxyacylglutathione hydrolase-like"/>
    <property type="match status" value="1"/>
</dbReference>
<accession>A0A517ZUY4</accession>
<dbReference type="EC" id="3.5.2.6" evidence="2"/>
<dbReference type="AlphaFoldDB" id="A0A517ZUY4"/>
<dbReference type="InterPro" id="IPR050855">
    <property type="entry name" value="NDM-1-like"/>
</dbReference>
<dbReference type="CDD" id="cd16282">
    <property type="entry name" value="metallo-hydrolase-like_MBL-fold"/>
    <property type="match status" value="1"/>
</dbReference>
<name>A0A517ZUY4_9PLAN</name>
<dbReference type="Proteomes" id="UP000319383">
    <property type="component" value="Chromosome"/>
</dbReference>
<dbReference type="SUPFAM" id="SSF56281">
    <property type="entry name" value="Metallo-hydrolase/oxidoreductase"/>
    <property type="match status" value="1"/>
</dbReference>
<dbReference type="EMBL" id="CP036276">
    <property type="protein sequence ID" value="QDU46302.1"/>
    <property type="molecule type" value="Genomic_DNA"/>
</dbReference>
<dbReference type="InterPro" id="IPR036866">
    <property type="entry name" value="RibonucZ/Hydroxyglut_hydro"/>
</dbReference>
<feature type="domain" description="Metallo-beta-lactamase" evidence="1">
    <location>
        <begin position="87"/>
        <end position="270"/>
    </location>
</feature>
<protein>
    <submittedName>
        <fullName evidence="2">Beta-lactamase</fullName>
        <ecNumber evidence="2">3.5.2.6</ecNumber>
    </submittedName>
</protein>
<dbReference type="SMART" id="SM00849">
    <property type="entry name" value="Lactamase_B"/>
    <property type="match status" value="1"/>
</dbReference>
<organism evidence="2 3">
    <name type="scientific">Symmachiella dynata</name>
    <dbReference type="NCBI Taxonomy" id="2527995"/>
    <lineage>
        <taxon>Bacteria</taxon>
        <taxon>Pseudomonadati</taxon>
        <taxon>Planctomycetota</taxon>
        <taxon>Planctomycetia</taxon>
        <taxon>Planctomycetales</taxon>
        <taxon>Planctomycetaceae</taxon>
        <taxon>Symmachiella</taxon>
    </lineage>
</organism>
<evidence type="ECO:0000313" key="3">
    <source>
        <dbReference type="Proteomes" id="UP000319383"/>
    </source>
</evidence>
<reference evidence="2 3" key="1">
    <citation type="submission" date="2019-02" db="EMBL/GenBank/DDBJ databases">
        <title>Deep-cultivation of Planctomycetes and their phenomic and genomic characterization uncovers novel biology.</title>
        <authorList>
            <person name="Wiegand S."/>
            <person name="Jogler M."/>
            <person name="Boedeker C."/>
            <person name="Pinto D."/>
            <person name="Vollmers J."/>
            <person name="Rivas-Marin E."/>
            <person name="Kohn T."/>
            <person name="Peeters S.H."/>
            <person name="Heuer A."/>
            <person name="Rast P."/>
            <person name="Oberbeckmann S."/>
            <person name="Bunk B."/>
            <person name="Jeske O."/>
            <person name="Meyerdierks A."/>
            <person name="Storesund J.E."/>
            <person name="Kallscheuer N."/>
            <person name="Luecker S."/>
            <person name="Lage O.M."/>
            <person name="Pohl T."/>
            <person name="Merkel B.J."/>
            <person name="Hornburger P."/>
            <person name="Mueller R.-W."/>
            <person name="Bruemmer F."/>
            <person name="Labrenz M."/>
            <person name="Spormann A.M."/>
            <person name="Op den Camp H."/>
            <person name="Overmann J."/>
            <person name="Amann R."/>
            <person name="Jetten M.S.M."/>
            <person name="Mascher T."/>
            <person name="Medema M.H."/>
            <person name="Devos D.P."/>
            <person name="Kaster A.-K."/>
            <person name="Ovreas L."/>
            <person name="Rohde M."/>
            <person name="Galperin M.Y."/>
            <person name="Jogler C."/>
        </authorList>
    </citation>
    <scope>NUCLEOTIDE SEQUENCE [LARGE SCALE GENOMIC DNA]</scope>
    <source>
        <strain evidence="2 3">Mal52</strain>
    </source>
</reference>
<dbReference type="GO" id="GO:0008800">
    <property type="term" value="F:beta-lactamase activity"/>
    <property type="evidence" value="ECO:0007669"/>
    <property type="project" value="UniProtKB-EC"/>
</dbReference>
<dbReference type="InterPro" id="IPR001279">
    <property type="entry name" value="Metallo-B-lactamas"/>
</dbReference>
<evidence type="ECO:0000313" key="2">
    <source>
        <dbReference type="EMBL" id="QDU46302.1"/>
    </source>
</evidence>
<gene>
    <name evidence="2" type="primary">cphA</name>
    <name evidence="2" type="ORF">Mal52_48200</name>
</gene>
<keyword evidence="2" id="KW-0378">Hydrolase</keyword>
<dbReference type="PANTHER" id="PTHR42951">
    <property type="entry name" value="METALLO-BETA-LACTAMASE DOMAIN-CONTAINING"/>
    <property type="match status" value="1"/>
</dbReference>
<dbReference type="Pfam" id="PF00753">
    <property type="entry name" value="Lactamase_B"/>
    <property type="match status" value="1"/>
</dbReference>
<evidence type="ECO:0000259" key="1">
    <source>
        <dbReference type="SMART" id="SM00849"/>
    </source>
</evidence>
<dbReference type="KEGG" id="sdyn:Mal52_48200"/>
<keyword evidence="3" id="KW-1185">Reference proteome</keyword>
<proteinExistence type="predicted"/>
<dbReference type="PANTHER" id="PTHR42951:SF20">
    <property type="entry name" value="BETA LACTAMASE"/>
    <property type="match status" value="1"/>
</dbReference>